<proteinExistence type="predicted"/>
<protein>
    <submittedName>
        <fullName evidence="1">(Mediterranean fruit fly) hypothetical protein</fullName>
    </submittedName>
</protein>
<sequence length="130" mass="15124">HSEAAGGSKKQVFARAIFRQKLKLIFDKWTILSLVEPNAYCQHFRMAAPVFFLFISDDIIWPAKNYSRWNLLILATSYGKHALARVNTWSRYPKDYISSVLLGCFECLEQFGACLSREDFTTREYIEEQS</sequence>
<keyword evidence="2" id="KW-1185">Reference proteome</keyword>
<reference evidence="1" key="1">
    <citation type="submission" date="2020-11" db="EMBL/GenBank/DDBJ databases">
        <authorList>
            <person name="Whitehead M."/>
        </authorList>
    </citation>
    <scope>NUCLEOTIDE SEQUENCE</scope>
    <source>
        <strain evidence="1">EGII</strain>
    </source>
</reference>
<comment type="caution">
    <text evidence="1">The sequence shown here is derived from an EMBL/GenBank/DDBJ whole genome shotgun (WGS) entry which is preliminary data.</text>
</comment>
<dbReference type="EMBL" id="CAJHJT010000056">
    <property type="protein sequence ID" value="CAD7013505.1"/>
    <property type="molecule type" value="Genomic_DNA"/>
</dbReference>
<accession>A0A811VC98</accession>
<dbReference type="Proteomes" id="UP000606786">
    <property type="component" value="Unassembled WGS sequence"/>
</dbReference>
<organism evidence="1 2">
    <name type="scientific">Ceratitis capitata</name>
    <name type="common">Mediterranean fruit fly</name>
    <name type="synonym">Tephritis capitata</name>
    <dbReference type="NCBI Taxonomy" id="7213"/>
    <lineage>
        <taxon>Eukaryota</taxon>
        <taxon>Metazoa</taxon>
        <taxon>Ecdysozoa</taxon>
        <taxon>Arthropoda</taxon>
        <taxon>Hexapoda</taxon>
        <taxon>Insecta</taxon>
        <taxon>Pterygota</taxon>
        <taxon>Neoptera</taxon>
        <taxon>Endopterygota</taxon>
        <taxon>Diptera</taxon>
        <taxon>Brachycera</taxon>
        <taxon>Muscomorpha</taxon>
        <taxon>Tephritoidea</taxon>
        <taxon>Tephritidae</taxon>
        <taxon>Ceratitis</taxon>
        <taxon>Ceratitis</taxon>
    </lineage>
</organism>
<name>A0A811VC98_CERCA</name>
<evidence type="ECO:0000313" key="1">
    <source>
        <dbReference type="EMBL" id="CAD7013505.1"/>
    </source>
</evidence>
<dbReference type="AlphaFoldDB" id="A0A811VC98"/>
<evidence type="ECO:0000313" key="2">
    <source>
        <dbReference type="Proteomes" id="UP000606786"/>
    </source>
</evidence>
<feature type="non-terminal residue" evidence="1">
    <location>
        <position position="1"/>
    </location>
</feature>
<gene>
    <name evidence="1" type="ORF">CCAP1982_LOCUS21565</name>
</gene>